<dbReference type="Pfam" id="PF01420">
    <property type="entry name" value="Methylase_S"/>
    <property type="match status" value="2"/>
</dbReference>
<organism evidence="5 6">
    <name type="scientific">Vibrio azureus NBRC 104587</name>
    <dbReference type="NCBI Taxonomy" id="1219077"/>
    <lineage>
        <taxon>Bacteria</taxon>
        <taxon>Pseudomonadati</taxon>
        <taxon>Pseudomonadota</taxon>
        <taxon>Gammaproteobacteria</taxon>
        <taxon>Vibrionales</taxon>
        <taxon>Vibrionaceae</taxon>
        <taxon>Vibrio</taxon>
    </lineage>
</organism>
<feature type="domain" description="Type I restriction modification DNA specificity" evidence="4">
    <location>
        <begin position="237"/>
        <end position="393"/>
    </location>
</feature>
<dbReference type="SUPFAM" id="SSF116734">
    <property type="entry name" value="DNA methylase specificity domain"/>
    <property type="match status" value="2"/>
</dbReference>
<dbReference type="eggNOG" id="COG0732">
    <property type="taxonomic scope" value="Bacteria"/>
</dbReference>
<dbReference type="EMBL" id="BATL01000017">
    <property type="protein sequence ID" value="GAD74993.1"/>
    <property type="molecule type" value="Genomic_DNA"/>
</dbReference>
<dbReference type="CDD" id="cd17517">
    <property type="entry name" value="RMtype1_S_EcoKI_StySPI-TRD2-CR2_like"/>
    <property type="match status" value="1"/>
</dbReference>
<proteinExistence type="inferred from homology"/>
<keyword evidence="3" id="KW-0238">DNA-binding</keyword>
<comment type="caution">
    <text evidence="5">The sequence shown here is derived from an EMBL/GenBank/DDBJ whole genome shotgun (WGS) entry which is preliminary data.</text>
</comment>
<dbReference type="Gene3D" id="3.90.220.20">
    <property type="entry name" value="DNA methylase specificity domains"/>
    <property type="match status" value="2"/>
</dbReference>
<accession>U3C989</accession>
<dbReference type="InterPro" id="IPR000055">
    <property type="entry name" value="Restrct_endonuc_typeI_TRD"/>
</dbReference>
<dbReference type="AlphaFoldDB" id="U3C989"/>
<dbReference type="Proteomes" id="UP000016567">
    <property type="component" value="Unassembled WGS sequence"/>
</dbReference>
<comment type="similarity">
    <text evidence="1">Belongs to the type-I restriction system S methylase family.</text>
</comment>
<evidence type="ECO:0000313" key="5">
    <source>
        <dbReference type="EMBL" id="GAD74993.1"/>
    </source>
</evidence>
<gene>
    <name evidence="5" type="primary">hsdS</name>
    <name evidence="5" type="ORF">VAZ01S_017_00890</name>
</gene>
<keyword evidence="2" id="KW-0680">Restriction system</keyword>
<dbReference type="InterPro" id="IPR044946">
    <property type="entry name" value="Restrct_endonuc_typeI_TRD_sf"/>
</dbReference>
<dbReference type="PANTHER" id="PTHR30408">
    <property type="entry name" value="TYPE-1 RESTRICTION ENZYME ECOKI SPECIFICITY PROTEIN"/>
    <property type="match status" value="1"/>
</dbReference>
<dbReference type="RefSeq" id="WP_021708771.1">
    <property type="nucleotide sequence ID" value="NZ_BAOB01000295.1"/>
</dbReference>
<evidence type="ECO:0000256" key="3">
    <source>
        <dbReference type="ARBA" id="ARBA00023125"/>
    </source>
</evidence>
<reference evidence="5 6" key="1">
    <citation type="submission" date="2013-09" db="EMBL/GenBank/DDBJ databases">
        <title>Whole genome shotgun sequence of Vibrio azureus NBRC 104587.</title>
        <authorList>
            <person name="Isaki S."/>
            <person name="Hosoyama A."/>
            <person name="Numata M."/>
            <person name="Hashimoto M."/>
            <person name="Hosoyama Y."/>
            <person name="Tsuchikane K."/>
            <person name="Noguchi M."/>
            <person name="Hirakata S."/>
            <person name="Ichikawa N."/>
            <person name="Ohji S."/>
            <person name="Yamazoe A."/>
            <person name="Fujita N."/>
        </authorList>
    </citation>
    <scope>NUCLEOTIDE SEQUENCE [LARGE SCALE GENOMIC DNA]</scope>
    <source>
        <strain evidence="5 6">NBRC 104587</strain>
    </source>
</reference>
<protein>
    <submittedName>
        <fullName evidence="5">Type I restriction enzyme S protein</fullName>
    </submittedName>
</protein>
<feature type="domain" description="Type I restriction modification DNA specificity" evidence="4">
    <location>
        <begin position="3"/>
        <end position="187"/>
    </location>
</feature>
<dbReference type="PANTHER" id="PTHR30408:SF13">
    <property type="entry name" value="TYPE I RESTRICTION ENZYME HINDI SPECIFICITY SUBUNIT"/>
    <property type="match status" value="1"/>
</dbReference>
<dbReference type="GO" id="GO:0009307">
    <property type="term" value="P:DNA restriction-modification system"/>
    <property type="evidence" value="ECO:0007669"/>
    <property type="project" value="UniProtKB-KW"/>
</dbReference>
<evidence type="ECO:0000256" key="1">
    <source>
        <dbReference type="ARBA" id="ARBA00010923"/>
    </source>
</evidence>
<sequence>MTSKWPEVSLADIYDIRSGLSKPASAFGSGYPFLSFKEVFGNYFVPEELSQLVESSEKERANGSIKRGDVFLTRTSETMHELGMSSVALKDYENATFNGFTKRLRPKEGTSYEVHPEFVAYYFRSPRFRTSMLAFSTLSTRASLNNDMISRLTLPLPPIEEQERIANILKCLDDKASVNTSTNQILEQMAQAIFKSWFVDFDPVKAKMNGEQPEGMDAATASLFPEKLVESELGLIPEGWEVGTLDSHTSMIIDHRGKTPKKLGSDWVEEGYPAISAKNIKSKKIVRPDTIRFIDEVTYKKWMKEPLIKGDIIMTSEAPMGELYFFDGSQDFCLSQRLYGLRANSDVCSPEFLFNWLQTTKAKSDMEGRASGTTALGIKQAELRKVKILTPPRELLEKYSVVASNLVGMAAKNNAQNTVLEDLRDTLLPKLLSGEIELEASKPLVEPLPWLLDLDTREQVVEAV</sequence>
<dbReference type="GO" id="GO:0003677">
    <property type="term" value="F:DNA binding"/>
    <property type="evidence" value="ECO:0007669"/>
    <property type="project" value="UniProtKB-KW"/>
</dbReference>
<evidence type="ECO:0000259" key="4">
    <source>
        <dbReference type="Pfam" id="PF01420"/>
    </source>
</evidence>
<evidence type="ECO:0000256" key="2">
    <source>
        <dbReference type="ARBA" id="ARBA00022747"/>
    </source>
</evidence>
<name>U3C989_9VIBR</name>
<keyword evidence="6" id="KW-1185">Reference proteome</keyword>
<dbReference type="STRING" id="1219077.VAZ01S_017_00890"/>
<dbReference type="InterPro" id="IPR052021">
    <property type="entry name" value="Type-I_RS_S_subunit"/>
</dbReference>
<evidence type="ECO:0000313" key="6">
    <source>
        <dbReference type="Proteomes" id="UP000016567"/>
    </source>
</evidence>
<dbReference type="OrthoDB" id="9798929at2"/>